<dbReference type="PANTHER" id="PTHR43499:SF1">
    <property type="entry name" value="ABC TRANSPORTER I FAMILY MEMBER 1"/>
    <property type="match status" value="1"/>
</dbReference>
<evidence type="ECO:0000313" key="9">
    <source>
        <dbReference type="Proteomes" id="UP000322110"/>
    </source>
</evidence>
<keyword evidence="1" id="KW-0813">Transport</keyword>
<dbReference type="PROSITE" id="PS00211">
    <property type="entry name" value="ABC_TRANSPORTER_1"/>
    <property type="match status" value="1"/>
</dbReference>
<feature type="domain" description="ABC transporter" evidence="7">
    <location>
        <begin position="2"/>
        <end position="205"/>
    </location>
</feature>
<evidence type="ECO:0000256" key="5">
    <source>
        <dbReference type="ARBA" id="ARBA00022967"/>
    </source>
</evidence>
<proteinExistence type="predicted"/>
<reference evidence="8 9" key="1">
    <citation type="journal article" date="2015" name="Int. J. Syst. Evol. Microbiol.">
        <title>Roseomonas oryzae sp. nov., isolated from paddy rhizosphere soil.</title>
        <authorList>
            <person name="Ramaprasad E.V."/>
            <person name="Sasikala Ch."/>
            <person name="Ramana Ch.V."/>
        </authorList>
    </citation>
    <scope>NUCLEOTIDE SEQUENCE [LARGE SCALE GENOMIC DNA]</scope>
    <source>
        <strain evidence="8 9">KCTC 42542</strain>
    </source>
</reference>
<dbReference type="InterPro" id="IPR005895">
    <property type="entry name" value="ABC_transptr_haem_export_CcmA"/>
</dbReference>
<dbReference type="PROSITE" id="PS50893">
    <property type="entry name" value="ABC_TRANSPORTER_2"/>
    <property type="match status" value="1"/>
</dbReference>
<keyword evidence="4 8" id="KW-0067">ATP-binding</keyword>
<organism evidence="8 9">
    <name type="scientific">Teichococcus oryzae</name>
    <dbReference type="NCBI Taxonomy" id="1608942"/>
    <lineage>
        <taxon>Bacteria</taxon>
        <taxon>Pseudomonadati</taxon>
        <taxon>Pseudomonadota</taxon>
        <taxon>Alphaproteobacteria</taxon>
        <taxon>Acetobacterales</taxon>
        <taxon>Roseomonadaceae</taxon>
        <taxon>Roseomonas</taxon>
    </lineage>
</organism>
<evidence type="ECO:0000259" key="7">
    <source>
        <dbReference type="PROSITE" id="PS50893"/>
    </source>
</evidence>
<protein>
    <submittedName>
        <fullName evidence="8">Heme ABC exporter ATP-binding protein CcmA</fullName>
    </submittedName>
</protein>
<keyword evidence="3" id="KW-0201">Cytochrome c-type biogenesis</keyword>
<dbReference type="NCBIfam" id="TIGR01189">
    <property type="entry name" value="ccmA"/>
    <property type="match status" value="1"/>
</dbReference>
<dbReference type="AlphaFoldDB" id="A0A5B2TH27"/>
<evidence type="ECO:0000256" key="4">
    <source>
        <dbReference type="ARBA" id="ARBA00022840"/>
    </source>
</evidence>
<accession>A0A5B2TH27</accession>
<comment type="caution">
    <text evidence="8">The sequence shown here is derived from an EMBL/GenBank/DDBJ whole genome shotgun (WGS) entry which is preliminary data.</text>
</comment>
<dbReference type="NCBIfam" id="NF010061">
    <property type="entry name" value="PRK13538.1"/>
    <property type="match status" value="1"/>
</dbReference>
<dbReference type="PANTHER" id="PTHR43499">
    <property type="entry name" value="ABC TRANSPORTER I FAMILY MEMBER 1"/>
    <property type="match status" value="1"/>
</dbReference>
<dbReference type="Pfam" id="PF00005">
    <property type="entry name" value="ABC_tran"/>
    <property type="match status" value="1"/>
</dbReference>
<dbReference type="SUPFAM" id="SSF52540">
    <property type="entry name" value="P-loop containing nucleoside triphosphate hydrolases"/>
    <property type="match status" value="1"/>
</dbReference>
<gene>
    <name evidence="8" type="primary">ccmA</name>
    <name evidence="8" type="ORF">F0Q34_10630</name>
</gene>
<dbReference type="InterPro" id="IPR003593">
    <property type="entry name" value="AAA+_ATPase"/>
</dbReference>
<dbReference type="Gene3D" id="3.40.50.300">
    <property type="entry name" value="P-loop containing nucleotide triphosphate hydrolases"/>
    <property type="match status" value="1"/>
</dbReference>
<keyword evidence="5" id="KW-1278">Translocase</keyword>
<dbReference type="GO" id="GO:0022857">
    <property type="term" value="F:transmembrane transporter activity"/>
    <property type="evidence" value="ECO:0007669"/>
    <property type="project" value="InterPro"/>
</dbReference>
<dbReference type="GO" id="GO:0016887">
    <property type="term" value="F:ATP hydrolysis activity"/>
    <property type="evidence" value="ECO:0007669"/>
    <property type="project" value="InterPro"/>
</dbReference>
<dbReference type="InterPro" id="IPR017871">
    <property type="entry name" value="ABC_transporter-like_CS"/>
</dbReference>
<keyword evidence="2" id="KW-0547">Nucleotide-binding</keyword>
<evidence type="ECO:0000256" key="6">
    <source>
        <dbReference type="ARBA" id="ARBA00023136"/>
    </source>
</evidence>
<dbReference type="Proteomes" id="UP000322110">
    <property type="component" value="Unassembled WGS sequence"/>
</dbReference>
<dbReference type="SMART" id="SM00382">
    <property type="entry name" value="AAA"/>
    <property type="match status" value="1"/>
</dbReference>
<dbReference type="GO" id="GO:0005524">
    <property type="term" value="F:ATP binding"/>
    <property type="evidence" value="ECO:0007669"/>
    <property type="project" value="UniProtKB-KW"/>
</dbReference>
<evidence type="ECO:0000256" key="1">
    <source>
        <dbReference type="ARBA" id="ARBA00022448"/>
    </source>
</evidence>
<dbReference type="InterPro" id="IPR027417">
    <property type="entry name" value="P-loop_NTPase"/>
</dbReference>
<dbReference type="EMBL" id="VUKA01000004">
    <property type="protein sequence ID" value="KAA2213090.1"/>
    <property type="molecule type" value="Genomic_DNA"/>
</dbReference>
<evidence type="ECO:0000256" key="3">
    <source>
        <dbReference type="ARBA" id="ARBA00022748"/>
    </source>
</evidence>
<evidence type="ECO:0000256" key="2">
    <source>
        <dbReference type="ARBA" id="ARBA00022741"/>
    </source>
</evidence>
<dbReference type="InterPro" id="IPR003439">
    <property type="entry name" value="ABC_transporter-like_ATP-bd"/>
</dbReference>
<keyword evidence="9" id="KW-1185">Reference proteome</keyword>
<dbReference type="OrthoDB" id="9800654at2"/>
<sequence length="205" mass="21268">MLEASDVAVLRGERVIFSGLRLTVSPGEAVVLTGANGAGKSTLLRVLAGLVGLAEGRVLWNGEDALADRAAHAARLRYLAHADALKPGLSVAENLQFWARQWGGDIPAALEAVGLAPLAELPARMLSAGQKRRLALARLALAPCPIWLLDEPSVGLDAASIARLGALLRRHRAAGGLVVAATHVPLPLDGAREHRLDGLPAGVPA</sequence>
<evidence type="ECO:0000313" key="8">
    <source>
        <dbReference type="EMBL" id="KAA2213090.1"/>
    </source>
</evidence>
<keyword evidence="6" id="KW-0472">Membrane</keyword>
<dbReference type="GO" id="GO:0017004">
    <property type="term" value="P:cytochrome complex assembly"/>
    <property type="evidence" value="ECO:0007669"/>
    <property type="project" value="UniProtKB-KW"/>
</dbReference>
<name>A0A5B2TH27_9PROT</name>